<sequence>MREESHNVSAVAHYYTLPDTPYDLWVRGELADVLHLPDDGTRVEVIGGEIVVSPGPTVGHNGIVQDIADSLVEARIADPTFRWRCVQVTDLNLRDIRDGYIPDLIILDVDMQDEARKADARHLLATQVDLVVEVTSRSNAACDRQPGPRRGGATKWSGYAQTGIPNYLLVDRDPRAAQTLFFSNPDRGSGMYRHLQSWEFGETIRLPDPFGFAIPTDKWDPWDEVPR</sequence>
<dbReference type="PANTHER" id="PTHR35400:SF3">
    <property type="entry name" value="SLL1072 PROTEIN"/>
    <property type="match status" value="1"/>
</dbReference>
<evidence type="ECO:0000259" key="1">
    <source>
        <dbReference type="Pfam" id="PF05685"/>
    </source>
</evidence>
<dbReference type="PANTHER" id="PTHR35400">
    <property type="entry name" value="SLR1083 PROTEIN"/>
    <property type="match status" value="1"/>
</dbReference>
<dbReference type="Proteomes" id="UP001501442">
    <property type="component" value="Unassembled WGS sequence"/>
</dbReference>
<comment type="caution">
    <text evidence="2">The sequence shown here is derived from an EMBL/GenBank/DDBJ whole genome shotgun (WGS) entry which is preliminary data.</text>
</comment>
<keyword evidence="3" id="KW-1185">Reference proteome</keyword>
<proteinExistence type="predicted"/>
<reference evidence="3" key="1">
    <citation type="journal article" date="2019" name="Int. J. Syst. Evol. Microbiol.">
        <title>The Global Catalogue of Microorganisms (GCM) 10K type strain sequencing project: providing services to taxonomists for standard genome sequencing and annotation.</title>
        <authorList>
            <consortium name="The Broad Institute Genomics Platform"/>
            <consortium name="The Broad Institute Genome Sequencing Center for Infectious Disease"/>
            <person name="Wu L."/>
            <person name="Ma J."/>
        </authorList>
    </citation>
    <scope>NUCLEOTIDE SEQUENCE [LARGE SCALE GENOMIC DNA]</scope>
    <source>
        <strain evidence="3">JCM 17939</strain>
    </source>
</reference>
<protein>
    <submittedName>
        <fullName evidence="2">Uma2 family endonuclease</fullName>
    </submittedName>
</protein>
<keyword evidence="2" id="KW-0255">Endonuclease</keyword>
<dbReference type="EMBL" id="BAABHK010000017">
    <property type="protein sequence ID" value="GAA4636588.1"/>
    <property type="molecule type" value="Genomic_DNA"/>
</dbReference>
<keyword evidence="2" id="KW-0378">Hydrolase</keyword>
<dbReference type="InterPro" id="IPR008538">
    <property type="entry name" value="Uma2"/>
</dbReference>
<keyword evidence="2" id="KW-0540">Nuclease</keyword>
<dbReference type="InterPro" id="IPR012296">
    <property type="entry name" value="Nuclease_put_TT1808"/>
</dbReference>
<dbReference type="Pfam" id="PF05685">
    <property type="entry name" value="Uma2"/>
    <property type="match status" value="1"/>
</dbReference>
<dbReference type="CDD" id="cd06260">
    <property type="entry name" value="DUF820-like"/>
    <property type="match status" value="1"/>
</dbReference>
<dbReference type="SUPFAM" id="SSF52980">
    <property type="entry name" value="Restriction endonuclease-like"/>
    <property type="match status" value="1"/>
</dbReference>
<dbReference type="GO" id="GO:0004519">
    <property type="term" value="F:endonuclease activity"/>
    <property type="evidence" value="ECO:0007669"/>
    <property type="project" value="UniProtKB-KW"/>
</dbReference>
<evidence type="ECO:0000313" key="2">
    <source>
        <dbReference type="EMBL" id="GAA4636588.1"/>
    </source>
</evidence>
<evidence type="ECO:0000313" key="3">
    <source>
        <dbReference type="Proteomes" id="UP001501442"/>
    </source>
</evidence>
<name>A0ABP8UP10_9ACTN</name>
<organism evidence="2 3">
    <name type="scientific">Actinoallomurus vinaceus</name>
    <dbReference type="NCBI Taxonomy" id="1080074"/>
    <lineage>
        <taxon>Bacteria</taxon>
        <taxon>Bacillati</taxon>
        <taxon>Actinomycetota</taxon>
        <taxon>Actinomycetes</taxon>
        <taxon>Streptosporangiales</taxon>
        <taxon>Thermomonosporaceae</taxon>
        <taxon>Actinoallomurus</taxon>
    </lineage>
</organism>
<feature type="domain" description="Putative restriction endonuclease" evidence="1">
    <location>
        <begin position="31"/>
        <end position="215"/>
    </location>
</feature>
<dbReference type="InterPro" id="IPR011335">
    <property type="entry name" value="Restrct_endonuc-II-like"/>
</dbReference>
<gene>
    <name evidence="2" type="ORF">GCM10023196_086960</name>
</gene>
<dbReference type="Gene3D" id="3.90.1570.10">
    <property type="entry name" value="tt1808, chain A"/>
    <property type="match status" value="1"/>
</dbReference>
<accession>A0ABP8UP10</accession>